<feature type="compositionally biased region" description="Low complexity" evidence="1">
    <location>
        <begin position="524"/>
        <end position="542"/>
    </location>
</feature>
<accession>A0ABD3M863</accession>
<reference evidence="2 3" key="1">
    <citation type="submission" date="2024-10" db="EMBL/GenBank/DDBJ databases">
        <title>Updated reference genomes for cyclostephanoid diatoms.</title>
        <authorList>
            <person name="Roberts W.R."/>
            <person name="Alverson A.J."/>
        </authorList>
    </citation>
    <scope>NUCLEOTIDE SEQUENCE [LARGE SCALE GENOMIC DNA]</scope>
    <source>
        <strain evidence="2 3">AJA232-27</strain>
    </source>
</reference>
<feature type="compositionally biased region" description="Polar residues" evidence="1">
    <location>
        <begin position="700"/>
        <end position="727"/>
    </location>
</feature>
<feature type="region of interest" description="Disordered" evidence="1">
    <location>
        <begin position="504"/>
        <end position="774"/>
    </location>
</feature>
<feature type="compositionally biased region" description="Polar residues" evidence="1">
    <location>
        <begin position="790"/>
        <end position="823"/>
    </location>
</feature>
<dbReference type="Proteomes" id="UP001530293">
    <property type="component" value="Unassembled WGS sequence"/>
</dbReference>
<proteinExistence type="predicted"/>
<feature type="compositionally biased region" description="Polar residues" evidence="1">
    <location>
        <begin position="543"/>
        <end position="693"/>
    </location>
</feature>
<gene>
    <name evidence="2" type="ORF">ACHAWU_007812</name>
</gene>
<evidence type="ECO:0000313" key="3">
    <source>
        <dbReference type="Proteomes" id="UP001530293"/>
    </source>
</evidence>
<keyword evidence="3" id="KW-1185">Reference proteome</keyword>
<comment type="caution">
    <text evidence="2">The sequence shown here is derived from an EMBL/GenBank/DDBJ whole genome shotgun (WGS) entry which is preliminary data.</text>
</comment>
<dbReference type="EMBL" id="JALLBG020000297">
    <property type="protein sequence ID" value="KAL3756705.1"/>
    <property type="molecule type" value="Genomic_DNA"/>
</dbReference>
<feature type="compositionally biased region" description="Polar residues" evidence="1">
    <location>
        <begin position="504"/>
        <end position="523"/>
    </location>
</feature>
<dbReference type="AlphaFoldDB" id="A0ABD3M863"/>
<evidence type="ECO:0000256" key="1">
    <source>
        <dbReference type="SAM" id="MobiDB-lite"/>
    </source>
</evidence>
<organism evidence="2 3">
    <name type="scientific">Discostella pseudostelligera</name>
    <dbReference type="NCBI Taxonomy" id="259834"/>
    <lineage>
        <taxon>Eukaryota</taxon>
        <taxon>Sar</taxon>
        <taxon>Stramenopiles</taxon>
        <taxon>Ochrophyta</taxon>
        <taxon>Bacillariophyta</taxon>
        <taxon>Coscinodiscophyceae</taxon>
        <taxon>Thalassiosirophycidae</taxon>
        <taxon>Stephanodiscales</taxon>
        <taxon>Stephanodiscaceae</taxon>
        <taxon>Discostella</taxon>
    </lineage>
</organism>
<dbReference type="PANTHER" id="PTHR24216">
    <property type="entry name" value="PAXILLIN-RELATED"/>
    <property type="match status" value="1"/>
</dbReference>
<evidence type="ECO:0000313" key="2">
    <source>
        <dbReference type="EMBL" id="KAL3756705.1"/>
    </source>
</evidence>
<name>A0ABD3M863_9STRA</name>
<feature type="region of interest" description="Disordered" evidence="1">
    <location>
        <begin position="790"/>
        <end position="826"/>
    </location>
</feature>
<protein>
    <submittedName>
        <fullName evidence="2">Uncharacterized protein</fullName>
    </submittedName>
</protein>
<sequence length="840" mass="91183">MDHPVCNVEQATVWLAKPVGNLLNRIHASTQRKETRSSLKDACLGHDLFICSAYVTANEFITTSDDIELIDLVEGHSSKKIWHNSSLEKSDMLSKAVMDAYYSVQDTDSDRLTETPDWLTSKKIFPHLQFLGIVSLYTNQSGSKVTAFRLHSFVLYSFDKKSKSTVLSRFTNRVMWGRFGQYISMQEECSTENAIPNMYCRFVSDLFLHPHHPIMHALGVRYEPGDIEAAIATAIQASNAIDKDIALCSTNVRELASGITRIPLAVITHAIVNRAARLKGDKAFYETTLELLQHVSIAMVKAAPYYEVFVGDCHSCVLYCEKCKCRFGRSGNIFQTLAEATNAILYHNGLEVPTVSDSLVADDDDDQKFLRFKQSLPMHSTPLMTAMDPDHDRCKFGTGNTHLSREQLKRNIQYLHNLNEAMRIDTYLAGTERFMNSRNICTSALLLSTFDVAIHLHFRTREATKYGGDTESFQDFAFDVHNAQSIGSKWIALTNEPTTATLSFAPTIEPTTTTPSFAPTNKLTTATPSHAPTTATPSFAPTNEPTSATPSFALTNEPTTETPSFAPTNEPTTATPSFAPTNEPTTATPSFAPTDEPTTATPSFAPTNEPTTATPSFAPTNEPTTATPSFAPTNEPTTATPSFAPTKEPTTATPSFAPTNEPTTATPSLALTNEPTTATPSFAPTNKPTTATPSFAPLTATPSFAPTNEPTTVTPSFAPTNEPTTAAPSFAPKNEPTTPTPSFAPTNKPTTATPSFAPTNEPTTATPSFAPTNEPTTATLSFIPMIEPTTATPSFAPTNEPTTATPSFTPMNEPTTATPSFAPTNDERTYNCNPILCSNE</sequence>
<feature type="compositionally biased region" description="Polar residues" evidence="1">
    <location>
        <begin position="735"/>
        <end position="774"/>
    </location>
</feature>
<dbReference type="PANTHER" id="PTHR24216:SF65">
    <property type="entry name" value="PAXILLIN-LIKE PROTEIN 1"/>
    <property type="match status" value="1"/>
</dbReference>